<feature type="signal peptide" evidence="1">
    <location>
        <begin position="1"/>
        <end position="23"/>
    </location>
</feature>
<accession>A0A182RG94</accession>
<evidence type="ECO:0000313" key="2">
    <source>
        <dbReference type="EnsemblMetazoa" id="AFUN005235-PA"/>
    </source>
</evidence>
<dbReference type="EnsemblMetazoa" id="AFUN005235-RA">
    <property type="protein sequence ID" value="AFUN005235-PA"/>
    <property type="gene ID" value="AFUN005235"/>
</dbReference>
<protein>
    <recommendedName>
        <fullName evidence="3">Salivary secreted peptide</fullName>
    </recommendedName>
</protein>
<evidence type="ECO:0000256" key="1">
    <source>
        <dbReference type="SAM" id="SignalP"/>
    </source>
</evidence>
<proteinExistence type="predicted"/>
<sequence length="72" mass="7426">MKSTIVLLVAFAILACATSTVSSESAAKSLVDKLVHAPVFGDFLKGMAEHLVTQDNNTPAAGTSTEPPKPAK</sequence>
<feature type="chain" id="PRO_5008134466" description="Salivary secreted peptide" evidence="1">
    <location>
        <begin position="24"/>
        <end position="72"/>
    </location>
</feature>
<organism evidence="2">
    <name type="scientific">Anopheles funestus</name>
    <name type="common">African malaria mosquito</name>
    <dbReference type="NCBI Taxonomy" id="62324"/>
    <lineage>
        <taxon>Eukaryota</taxon>
        <taxon>Metazoa</taxon>
        <taxon>Ecdysozoa</taxon>
        <taxon>Arthropoda</taxon>
        <taxon>Hexapoda</taxon>
        <taxon>Insecta</taxon>
        <taxon>Pterygota</taxon>
        <taxon>Neoptera</taxon>
        <taxon>Endopterygota</taxon>
        <taxon>Diptera</taxon>
        <taxon>Nematocera</taxon>
        <taxon>Culicoidea</taxon>
        <taxon>Culicidae</taxon>
        <taxon>Anophelinae</taxon>
        <taxon>Anopheles</taxon>
    </lineage>
</organism>
<dbReference type="AlphaFoldDB" id="A0A182RG94"/>
<keyword evidence="1" id="KW-0732">Signal</keyword>
<dbReference type="VEuPathDB" id="VectorBase:AFUN005235"/>
<reference evidence="2" key="1">
    <citation type="submission" date="2020-05" db="UniProtKB">
        <authorList>
            <consortium name="EnsemblMetazoa"/>
        </authorList>
    </citation>
    <scope>IDENTIFICATION</scope>
    <source>
        <strain evidence="2">FUMOZ</strain>
    </source>
</reference>
<evidence type="ECO:0008006" key="3">
    <source>
        <dbReference type="Google" id="ProtNLM"/>
    </source>
</evidence>
<name>A0A182RG94_ANOFN</name>
<dbReference type="PROSITE" id="PS51257">
    <property type="entry name" value="PROKAR_LIPOPROTEIN"/>
    <property type="match status" value="1"/>
</dbReference>